<dbReference type="AlphaFoldDB" id="A0A563VXF5"/>
<evidence type="ECO:0000259" key="2">
    <source>
        <dbReference type="Pfam" id="PF13439"/>
    </source>
</evidence>
<dbReference type="EMBL" id="CAACVJ010000323">
    <property type="protein sequence ID" value="VEP15943.1"/>
    <property type="molecule type" value="Genomic_DNA"/>
</dbReference>
<dbReference type="Proteomes" id="UP000320055">
    <property type="component" value="Unassembled WGS sequence"/>
</dbReference>
<keyword evidence="3" id="KW-0808">Transferase</keyword>
<evidence type="ECO:0000259" key="1">
    <source>
        <dbReference type="Pfam" id="PF00534"/>
    </source>
</evidence>
<dbReference type="PANTHER" id="PTHR45947">
    <property type="entry name" value="SULFOQUINOVOSYL TRANSFERASE SQD2"/>
    <property type="match status" value="1"/>
</dbReference>
<evidence type="ECO:0000313" key="3">
    <source>
        <dbReference type="EMBL" id="VEP15943.1"/>
    </source>
</evidence>
<evidence type="ECO:0000313" key="4">
    <source>
        <dbReference type="Proteomes" id="UP000320055"/>
    </source>
</evidence>
<dbReference type="RefSeq" id="WP_144865758.1">
    <property type="nucleotide sequence ID" value="NZ_LR213799.1"/>
</dbReference>
<protein>
    <submittedName>
        <fullName evidence="3">Glycosyltransferase</fullName>
    </submittedName>
</protein>
<accession>A0A563VXF5</accession>
<dbReference type="Pfam" id="PF13439">
    <property type="entry name" value="Glyco_transf_4"/>
    <property type="match status" value="1"/>
</dbReference>
<dbReference type="OrthoDB" id="9814612at2"/>
<name>A0A563VXF5_9CYAN</name>
<proteinExistence type="predicted"/>
<feature type="domain" description="Glycosyl transferase family 1" evidence="1">
    <location>
        <begin position="188"/>
        <end position="355"/>
    </location>
</feature>
<sequence length="381" mass="42265">MKVLFLDQTGKLAGAERVLLDLVKPYKTECLIGLFEDGPFRELLEKQNTPVTILASKPIEVRRESSLLQGLSSLGKFIPLLLKVIKLSRDYDVIYANTPKAMVIGALASAFSNRPFVYHLHDILTPEHFSSTNRRLIVTLANRFANKVIAVSQAAQNAFIAAGGKAELVQVIYNGFEANKFQGFETERDTVREELGFADKFIVGHFCRLSPWKGQDVLLEALSHCPDDIVAVFVGDALFGEEEYAAQLKEQVTKLNLVSRVKFLGFRRDVPRLMTGCDLVAHTSTAPEPASRVLVETMLAGKPLVASRNGGTTELVQEDKMGWLFPSGDATALAQIINERYQQPEHTSKIATQAQTMAGELFKLEKNQQEVTQLLEEVIKS</sequence>
<keyword evidence="4" id="KW-1185">Reference proteome</keyword>
<dbReference type="CDD" id="cd03801">
    <property type="entry name" value="GT4_PimA-like"/>
    <property type="match status" value="1"/>
</dbReference>
<dbReference type="InterPro" id="IPR028098">
    <property type="entry name" value="Glyco_trans_4-like_N"/>
</dbReference>
<dbReference type="Gene3D" id="3.40.50.2000">
    <property type="entry name" value="Glycogen Phosphorylase B"/>
    <property type="match status" value="2"/>
</dbReference>
<gene>
    <name evidence="3" type="ORF">H1P_390011</name>
</gene>
<reference evidence="3 4" key="1">
    <citation type="submission" date="2019-01" db="EMBL/GenBank/DDBJ databases">
        <authorList>
            <person name="Brito A."/>
        </authorList>
    </citation>
    <scope>NUCLEOTIDE SEQUENCE [LARGE SCALE GENOMIC DNA]</scope>
    <source>
        <strain evidence="3">1</strain>
    </source>
</reference>
<organism evidence="3 4">
    <name type="scientific">Hyella patelloides LEGE 07179</name>
    <dbReference type="NCBI Taxonomy" id="945734"/>
    <lineage>
        <taxon>Bacteria</taxon>
        <taxon>Bacillati</taxon>
        <taxon>Cyanobacteriota</taxon>
        <taxon>Cyanophyceae</taxon>
        <taxon>Pleurocapsales</taxon>
        <taxon>Hyellaceae</taxon>
        <taxon>Hyella</taxon>
    </lineage>
</organism>
<dbReference type="InterPro" id="IPR001296">
    <property type="entry name" value="Glyco_trans_1"/>
</dbReference>
<dbReference type="SUPFAM" id="SSF53756">
    <property type="entry name" value="UDP-Glycosyltransferase/glycogen phosphorylase"/>
    <property type="match status" value="1"/>
</dbReference>
<dbReference type="PANTHER" id="PTHR45947:SF3">
    <property type="entry name" value="SULFOQUINOVOSYL TRANSFERASE SQD2"/>
    <property type="match status" value="1"/>
</dbReference>
<dbReference type="Pfam" id="PF00534">
    <property type="entry name" value="Glycos_transf_1"/>
    <property type="match status" value="1"/>
</dbReference>
<feature type="domain" description="Glycosyltransferase subfamily 4-like N-terminal" evidence="2">
    <location>
        <begin position="67"/>
        <end position="177"/>
    </location>
</feature>
<dbReference type="GO" id="GO:0016757">
    <property type="term" value="F:glycosyltransferase activity"/>
    <property type="evidence" value="ECO:0007669"/>
    <property type="project" value="InterPro"/>
</dbReference>
<dbReference type="InterPro" id="IPR050194">
    <property type="entry name" value="Glycosyltransferase_grp1"/>
</dbReference>